<evidence type="ECO:0000256" key="4">
    <source>
        <dbReference type="ARBA" id="ARBA00022741"/>
    </source>
</evidence>
<dbReference type="CDD" id="cd00009">
    <property type="entry name" value="AAA"/>
    <property type="match status" value="1"/>
</dbReference>
<dbReference type="EMBL" id="CP098248">
    <property type="protein sequence ID" value="WAV97581.1"/>
    <property type="molecule type" value="Genomic_DNA"/>
</dbReference>
<name>A0ABY7JJ08_9BURK</name>
<evidence type="ECO:0000259" key="6">
    <source>
        <dbReference type="SMART" id="SM00382"/>
    </source>
</evidence>
<dbReference type="Gene3D" id="1.10.8.60">
    <property type="match status" value="1"/>
</dbReference>
<evidence type="ECO:0000256" key="1">
    <source>
        <dbReference type="ARBA" id="ARBA00002393"/>
    </source>
</evidence>
<accession>A0ABY7JJ08</accession>
<feature type="domain" description="AAA+ ATPase" evidence="6">
    <location>
        <begin position="39"/>
        <end position="156"/>
    </location>
</feature>
<dbReference type="RefSeq" id="WP_269265065.1">
    <property type="nucleotide sequence ID" value="NZ_CP098248.1"/>
</dbReference>
<dbReference type="InterPro" id="IPR003959">
    <property type="entry name" value="ATPase_AAA_core"/>
</dbReference>
<dbReference type="PANTHER" id="PTHR13779:SF7">
    <property type="entry name" value="ATPASE WRNIP1"/>
    <property type="match status" value="1"/>
</dbReference>
<dbReference type="Pfam" id="PF16193">
    <property type="entry name" value="AAA_assoc_2"/>
    <property type="match status" value="1"/>
</dbReference>
<dbReference type="Pfam" id="PF12002">
    <property type="entry name" value="MgsA_C"/>
    <property type="match status" value="1"/>
</dbReference>
<dbReference type="InterPro" id="IPR032423">
    <property type="entry name" value="AAA_assoc_2"/>
</dbReference>
<dbReference type="InterPro" id="IPR003593">
    <property type="entry name" value="AAA+_ATPase"/>
</dbReference>
<sequence>MSQAPLAERLRPTTIDDVVGQEHLLGTGKPLRIAFESGEPHSMILWGPPGVGKTTLARLMADGFNAEFMALSAVLSGVKDIRDAVERARLIRSNSGRRTILFVDEVHRFNKSQQDAFLPHVESGLVTFIGATTENPSFEVNNALLSRAAVYVLKSLNDDHLKTLLERALEKELDGLSISSEAQIMLVMSADGDARRLLNRLEIAAQAAQARQDRQISVALLKETLGDAMRRFDNKGDNFYDQISALHKSVRGSNPNAALYWLARMLDGGADPRYLARRIIRMSWEDIGLADPRAVQIANDAATTYERLGSPEGELALAQAVIYLAVAAKSNAGYMAYNQARAFVKQDKSREVPVHLRNAPTKLMKELGYGHAYRYAHDEPNAYAAGETYFPEGMPEMQWYRPTPYGLEKKIGEKLDWLAELDRKAGKGKN</sequence>
<keyword evidence="8" id="KW-1185">Reference proteome</keyword>
<comment type="similarity">
    <text evidence="2">Belongs to the AAA ATPase family. RarA/MGS1/WRNIP1 subfamily.</text>
</comment>
<dbReference type="Gene3D" id="1.10.3710.10">
    <property type="entry name" value="DNA polymerase III clamp loader subunits, C-terminal domain"/>
    <property type="match status" value="1"/>
</dbReference>
<comment type="function">
    <text evidence="1">DNA-dependent ATPase that plays important roles in cellular responses to stalled DNA replication processes.</text>
</comment>
<reference evidence="7" key="1">
    <citation type="journal article" date="2022" name="Front. Microbiol.">
        <title>New perspectives on an old grouping: The genomic and phenotypic variability of Oxalobacter formigenes and the implications for calcium oxalate stone prevention.</title>
        <authorList>
            <person name="Chmiel J.A."/>
            <person name="Carr C."/>
            <person name="Stuivenberg G.A."/>
            <person name="Venema R."/>
            <person name="Chanyi R.M."/>
            <person name="Al K.F."/>
            <person name="Giguere D."/>
            <person name="Say H."/>
            <person name="Akouris P.P."/>
            <person name="Dominguez Romero S.A."/>
            <person name="Kwong A."/>
            <person name="Tai V."/>
            <person name="Koval S.F."/>
            <person name="Razvi H."/>
            <person name="Bjazevic J."/>
            <person name="Burton J.P."/>
        </authorList>
    </citation>
    <scope>NUCLEOTIDE SEQUENCE</scope>
    <source>
        <strain evidence="7">HOxNP-1</strain>
    </source>
</reference>
<evidence type="ECO:0000313" key="8">
    <source>
        <dbReference type="Proteomes" id="UP001164794"/>
    </source>
</evidence>
<evidence type="ECO:0000256" key="3">
    <source>
        <dbReference type="ARBA" id="ARBA00020776"/>
    </source>
</evidence>
<gene>
    <name evidence="7" type="ORF">NB645_02230</name>
</gene>
<dbReference type="PANTHER" id="PTHR13779">
    <property type="entry name" value="WERNER HELICASE-INTERACTING PROTEIN 1 FAMILY MEMBER"/>
    <property type="match status" value="1"/>
</dbReference>
<proteinExistence type="inferred from homology"/>
<keyword evidence="4" id="KW-0547">Nucleotide-binding</keyword>
<evidence type="ECO:0000256" key="2">
    <source>
        <dbReference type="ARBA" id="ARBA00008959"/>
    </source>
</evidence>
<dbReference type="SMART" id="SM00382">
    <property type="entry name" value="AAA"/>
    <property type="match status" value="1"/>
</dbReference>
<evidence type="ECO:0000313" key="7">
    <source>
        <dbReference type="EMBL" id="WAV97581.1"/>
    </source>
</evidence>
<keyword evidence="5" id="KW-0067">ATP-binding</keyword>
<protein>
    <recommendedName>
        <fullName evidence="3">Replication-associated recombination protein A</fullName>
    </recommendedName>
</protein>
<dbReference type="SUPFAM" id="SSF48019">
    <property type="entry name" value="post-AAA+ oligomerization domain-like"/>
    <property type="match status" value="1"/>
</dbReference>
<dbReference type="Proteomes" id="UP001164794">
    <property type="component" value="Chromosome"/>
</dbReference>
<dbReference type="InterPro" id="IPR027417">
    <property type="entry name" value="P-loop_NTPase"/>
</dbReference>
<dbReference type="Pfam" id="PF00004">
    <property type="entry name" value="AAA"/>
    <property type="match status" value="1"/>
</dbReference>
<dbReference type="Gene3D" id="1.20.272.10">
    <property type="match status" value="1"/>
</dbReference>
<evidence type="ECO:0000256" key="5">
    <source>
        <dbReference type="ARBA" id="ARBA00022840"/>
    </source>
</evidence>
<dbReference type="InterPro" id="IPR008921">
    <property type="entry name" value="DNA_pol3_clamp-load_cplx_C"/>
</dbReference>
<organism evidence="7 8">
    <name type="scientific">Oxalobacter aliiformigenes</name>
    <dbReference type="NCBI Taxonomy" id="2946593"/>
    <lineage>
        <taxon>Bacteria</taxon>
        <taxon>Pseudomonadati</taxon>
        <taxon>Pseudomonadota</taxon>
        <taxon>Betaproteobacteria</taxon>
        <taxon>Burkholderiales</taxon>
        <taxon>Oxalobacteraceae</taxon>
        <taxon>Oxalobacter</taxon>
    </lineage>
</organism>
<dbReference type="InterPro" id="IPR021886">
    <property type="entry name" value="MgsA_C"/>
</dbReference>
<dbReference type="SUPFAM" id="SSF52540">
    <property type="entry name" value="P-loop containing nucleoside triphosphate hydrolases"/>
    <property type="match status" value="1"/>
</dbReference>
<dbReference type="Gene3D" id="3.40.50.300">
    <property type="entry name" value="P-loop containing nucleotide triphosphate hydrolases"/>
    <property type="match status" value="1"/>
</dbReference>
<dbReference type="CDD" id="cd18139">
    <property type="entry name" value="HLD_clamp_RarA"/>
    <property type="match status" value="1"/>
</dbReference>
<dbReference type="InterPro" id="IPR051314">
    <property type="entry name" value="AAA_ATPase_RarA/MGS1/WRNIP1"/>
</dbReference>